<comment type="caution">
    <text evidence="2">The sequence shown here is derived from an EMBL/GenBank/DDBJ whole genome shotgun (WGS) entry which is preliminary data.</text>
</comment>
<keyword evidence="1" id="KW-0812">Transmembrane</keyword>
<proteinExistence type="predicted"/>
<feature type="transmembrane region" description="Helical" evidence="1">
    <location>
        <begin position="107"/>
        <end position="133"/>
    </location>
</feature>
<feature type="transmembrane region" description="Helical" evidence="1">
    <location>
        <begin position="69"/>
        <end position="91"/>
    </location>
</feature>
<organism evidence="2 3">
    <name type="scientific">Allacma fusca</name>
    <dbReference type="NCBI Taxonomy" id="39272"/>
    <lineage>
        <taxon>Eukaryota</taxon>
        <taxon>Metazoa</taxon>
        <taxon>Ecdysozoa</taxon>
        <taxon>Arthropoda</taxon>
        <taxon>Hexapoda</taxon>
        <taxon>Collembola</taxon>
        <taxon>Symphypleona</taxon>
        <taxon>Sminthuridae</taxon>
        <taxon>Allacma</taxon>
    </lineage>
</organism>
<keyword evidence="1" id="KW-0472">Membrane</keyword>
<gene>
    <name evidence="2" type="ORF">AFUS01_LOCUS45276</name>
</gene>
<feature type="transmembrane region" description="Helical" evidence="1">
    <location>
        <begin position="20"/>
        <end position="41"/>
    </location>
</feature>
<evidence type="ECO:0000256" key="1">
    <source>
        <dbReference type="SAM" id="Phobius"/>
    </source>
</evidence>
<dbReference type="AlphaFoldDB" id="A0A8J2PLZ3"/>
<sequence length="139" mass="15540">MSRRQIWWWDTIGWIKAFAWVQIIGNTIFTVLLMIGVTFLVKHVGKHDGSRKEWCANGLSLSETTATAVFAMLVLLIFLSFVGIGMGVILMNGTEHLLENDRYLKAWIIYTAITMIIILACATLIGFVGVSMVTSINKT</sequence>
<reference evidence="2" key="1">
    <citation type="submission" date="2021-06" db="EMBL/GenBank/DDBJ databases">
        <authorList>
            <person name="Hodson N. C."/>
            <person name="Mongue J. A."/>
            <person name="Jaron S. K."/>
        </authorList>
    </citation>
    <scope>NUCLEOTIDE SEQUENCE</scope>
</reference>
<name>A0A8J2PLZ3_9HEXA</name>
<evidence type="ECO:0000313" key="3">
    <source>
        <dbReference type="Proteomes" id="UP000708208"/>
    </source>
</evidence>
<evidence type="ECO:0000313" key="2">
    <source>
        <dbReference type="EMBL" id="CAG7835978.1"/>
    </source>
</evidence>
<dbReference type="Proteomes" id="UP000708208">
    <property type="component" value="Unassembled WGS sequence"/>
</dbReference>
<keyword evidence="1" id="KW-1133">Transmembrane helix</keyword>
<keyword evidence="3" id="KW-1185">Reference proteome</keyword>
<dbReference type="EMBL" id="CAJVCH010570827">
    <property type="protein sequence ID" value="CAG7835978.1"/>
    <property type="molecule type" value="Genomic_DNA"/>
</dbReference>
<protein>
    <submittedName>
        <fullName evidence="2">Uncharacterized protein</fullName>
    </submittedName>
</protein>
<accession>A0A8J2PLZ3</accession>